<comment type="similarity">
    <text evidence="1">Belongs to the transglycosylase Slt family.</text>
</comment>
<dbReference type="SUPFAM" id="SSF53955">
    <property type="entry name" value="Lysozyme-like"/>
    <property type="match status" value="1"/>
</dbReference>
<evidence type="ECO:0000256" key="1">
    <source>
        <dbReference type="ARBA" id="ARBA00007734"/>
    </source>
</evidence>
<dbReference type="Pfam" id="PF01464">
    <property type="entry name" value="SLT"/>
    <property type="match status" value="1"/>
</dbReference>
<feature type="domain" description="Transglycosylase SLT" evidence="2">
    <location>
        <begin position="96"/>
        <end position="204"/>
    </location>
</feature>
<keyword evidence="4" id="KW-1185">Reference proteome</keyword>
<dbReference type="Gene3D" id="1.10.530.10">
    <property type="match status" value="1"/>
</dbReference>
<dbReference type="InterPro" id="IPR008258">
    <property type="entry name" value="Transglycosylase_SLT_dom_1"/>
</dbReference>
<comment type="caution">
    <text evidence="3">The sequence shown here is derived from an EMBL/GenBank/DDBJ whole genome shotgun (WGS) entry which is preliminary data.</text>
</comment>
<dbReference type="GO" id="GO:0016020">
    <property type="term" value="C:membrane"/>
    <property type="evidence" value="ECO:0007669"/>
    <property type="project" value="InterPro"/>
</dbReference>
<dbReference type="CDD" id="cd00254">
    <property type="entry name" value="LT-like"/>
    <property type="match status" value="1"/>
</dbReference>
<proteinExistence type="inferred from homology"/>
<dbReference type="GO" id="GO:0008933">
    <property type="term" value="F:peptidoglycan lytic transglycosylase activity"/>
    <property type="evidence" value="ECO:0007669"/>
    <property type="project" value="InterPro"/>
</dbReference>
<evidence type="ECO:0000259" key="2">
    <source>
        <dbReference type="Pfam" id="PF01464"/>
    </source>
</evidence>
<dbReference type="EMBL" id="QQAY01000001">
    <property type="protein sequence ID" value="RDI47756.1"/>
    <property type="molecule type" value="Genomic_DNA"/>
</dbReference>
<dbReference type="AlphaFoldDB" id="A0A370GWV7"/>
<reference evidence="3 4" key="1">
    <citation type="submission" date="2018-07" db="EMBL/GenBank/DDBJ databases">
        <title>Genomic Encyclopedia of Type Strains, Phase IV (KMG-IV): sequencing the most valuable type-strain genomes for metagenomic binning, comparative biology and taxonomic classification.</title>
        <authorList>
            <person name="Goeker M."/>
        </authorList>
    </citation>
    <scope>NUCLEOTIDE SEQUENCE [LARGE SCALE GENOMIC DNA]</scope>
    <source>
        <strain evidence="3 4">DSM 25281</strain>
    </source>
</reference>
<name>A0A370GWV7_9BACI</name>
<dbReference type="GO" id="GO:0000270">
    <property type="term" value="P:peptidoglycan metabolic process"/>
    <property type="evidence" value="ECO:0007669"/>
    <property type="project" value="InterPro"/>
</dbReference>
<gene>
    <name evidence="3" type="ORF">DFR59_101419</name>
</gene>
<organism evidence="3 4">
    <name type="scientific">Falsibacillus pallidus</name>
    <dbReference type="NCBI Taxonomy" id="493781"/>
    <lineage>
        <taxon>Bacteria</taxon>
        <taxon>Bacillati</taxon>
        <taxon>Bacillota</taxon>
        <taxon>Bacilli</taxon>
        <taxon>Bacillales</taxon>
        <taxon>Bacillaceae</taxon>
        <taxon>Falsibacillus</taxon>
    </lineage>
</organism>
<dbReference type="InterPro" id="IPR023346">
    <property type="entry name" value="Lysozyme-like_dom_sf"/>
</dbReference>
<dbReference type="PROSITE" id="PS00922">
    <property type="entry name" value="TRANSGLYCOSYLASE"/>
    <property type="match status" value="1"/>
</dbReference>
<dbReference type="Proteomes" id="UP000255326">
    <property type="component" value="Unassembled WGS sequence"/>
</dbReference>
<dbReference type="RefSeq" id="WP_170137255.1">
    <property type="nucleotide sequence ID" value="NZ_QQAY01000001.1"/>
</dbReference>
<sequence>MTSINSLNSLMQLQAIKNITGNGETSIFNKDTEDNLFSDLLNEIIQSAENGTQKIGEGTSLLLSKLNQTVPIQLNDRLKTPITGKSDSEFHSIDSIIQKASDAFGLPAKLIHAVIKQESNYNPEAKSAAGAAGLMQLMPSTAKALGVSNIHDPEENIFAGTKYLKQMMNKYSGNVDLALAAYNAGPGNVDRYGDIPPFKETQKYVEKVKSFFLS</sequence>
<dbReference type="InterPro" id="IPR000189">
    <property type="entry name" value="Transglyc_AS"/>
</dbReference>
<evidence type="ECO:0000313" key="4">
    <source>
        <dbReference type="Proteomes" id="UP000255326"/>
    </source>
</evidence>
<dbReference type="PANTHER" id="PTHR37423">
    <property type="entry name" value="SOLUBLE LYTIC MUREIN TRANSGLYCOSYLASE-RELATED"/>
    <property type="match status" value="1"/>
</dbReference>
<accession>A0A370GWV7</accession>
<dbReference type="PANTHER" id="PTHR37423:SF2">
    <property type="entry name" value="MEMBRANE-BOUND LYTIC MUREIN TRANSGLYCOSYLASE C"/>
    <property type="match status" value="1"/>
</dbReference>
<evidence type="ECO:0000313" key="3">
    <source>
        <dbReference type="EMBL" id="RDI47756.1"/>
    </source>
</evidence>
<protein>
    <submittedName>
        <fullName evidence="3">Transglycosylase-like protein with SLT domain</fullName>
    </submittedName>
</protein>